<evidence type="ECO:0000313" key="2">
    <source>
        <dbReference type="Proteomes" id="UP000006882"/>
    </source>
</evidence>
<organism evidence="1 2">
    <name type="scientific">Prunus persica</name>
    <name type="common">Peach</name>
    <name type="synonym">Amygdalus persica</name>
    <dbReference type="NCBI Taxonomy" id="3760"/>
    <lineage>
        <taxon>Eukaryota</taxon>
        <taxon>Viridiplantae</taxon>
        <taxon>Streptophyta</taxon>
        <taxon>Embryophyta</taxon>
        <taxon>Tracheophyta</taxon>
        <taxon>Spermatophyta</taxon>
        <taxon>Magnoliopsida</taxon>
        <taxon>eudicotyledons</taxon>
        <taxon>Gunneridae</taxon>
        <taxon>Pentapetalae</taxon>
        <taxon>rosids</taxon>
        <taxon>fabids</taxon>
        <taxon>Rosales</taxon>
        <taxon>Rosaceae</taxon>
        <taxon>Amygdaloideae</taxon>
        <taxon>Amygdaleae</taxon>
        <taxon>Prunus</taxon>
    </lineage>
</organism>
<evidence type="ECO:0000313" key="1">
    <source>
        <dbReference type="EMBL" id="ONI34773.1"/>
    </source>
</evidence>
<sequence>MLILRTLRGKENRVSVLVFDIHYAEMVRRRQTLFPGDSEFPQLLHIFREKIRRA</sequence>
<dbReference type="AlphaFoldDB" id="A0A251RFJ7"/>
<gene>
    <name evidence="1" type="ORF">PRUPE_1G498200</name>
</gene>
<reference evidence="1 2" key="1">
    <citation type="journal article" date="2013" name="Nat. Genet.">
        <title>The high-quality draft genome of peach (Prunus persica) identifies unique patterns of genetic diversity, domestication and genome evolution.</title>
        <authorList>
            <consortium name="International Peach Genome Initiative"/>
            <person name="Verde I."/>
            <person name="Abbott A.G."/>
            <person name="Scalabrin S."/>
            <person name="Jung S."/>
            <person name="Shu S."/>
            <person name="Marroni F."/>
            <person name="Zhebentyayeva T."/>
            <person name="Dettori M.T."/>
            <person name="Grimwood J."/>
            <person name="Cattonaro F."/>
            <person name="Zuccolo A."/>
            <person name="Rossini L."/>
            <person name="Jenkins J."/>
            <person name="Vendramin E."/>
            <person name="Meisel L.A."/>
            <person name="Decroocq V."/>
            <person name="Sosinski B."/>
            <person name="Prochnik S."/>
            <person name="Mitros T."/>
            <person name="Policriti A."/>
            <person name="Cipriani G."/>
            <person name="Dondini L."/>
            <person name="Ficklin S."/>
            <person name="Goodstein D.M."/>
            <person name="Xuan P."/>
            <person name="Del Fabbro C."/>
            <person name="Aramini V."/>
            <person name="Copetti D."/>
            <person name="Gonzalez S."/>
            <person name="Horner D.S."/>
            <person name="Falchi R."/>
            <person name="Lucas S."/>
            <person name="Mica E."/>
            <person name="Maldonado J."/>
            <person name="Lazzari B."/>
            <person name="Bielenberg D."/>
            <person name="Pirona R."/>
            <person name="Miculan M."/>
            <person name="Barakat A."/>
            <person name="Testolin R."/>
            <person name="Stella A."/>
            <person name="Tartarini S."/>
            <person name="Tonutti P."/>
            <person name="Arus P."/>
            <person name="Orellana A."/>
            <person name="Wells C."/>
            <person name="Main D."/>
            <person name="Vizzotto G."/>
            <person name="Silva H."/>
            <person name="Salamini F."/>
            <person name="Schmutz J."/>
            <person name="Morgante M."/>
            <person name="Rokhsar D.S."/>
        </authorList>
    </citation>
    <scope>NUCLEOTIDE SEQUENCE [LARGE SCALE GENOMIC DNA]</scope>
    <source>
        <strain evidence="2">cv. Nemared</strain>
    </source>
</reference>
<dbReference type="Gramene" id="ONI34773">
    <property type="protein sequence ID" value="ONI34773"/>
    <property type="gene ID" value="PRUPE_1G498200"/>
</dbReference>
<dbReference type="EMBL" id="CM007651">
    <property type="protein sequence ID" value="ONI34773.1"/>
    <property type="molecule type" value="Genomic_DNA"/>
</dbReference>
<accession>A0A251RFJ7</accession>
<keyword evidence="2" id="KW-1185">Reference proteome</keyword>
<proteinExistence type="predicted"/>
<name>A0A251RFJ7_PRUPE</name>
<protein>
    <submittedName>
        <fullName evidence="1">Uncharacterized protein</fullName>
    </submittedName>
</protein>
<dbReference type="Proteomes" id="UP000006882">
    <property type="component" value="Chromosome G1"/>
</dbReference>